<accession>A0A7J3I783</accession>
<dbReference type="EMBL" id="DTAI01000095">
    <property type="protein sequence ID" value="HGN36580.1"/>
    <property type="molecule type" value="Genomic_DNA"/>
</dbReference>
<proteinExistence type="predicted"/>
<gene>
    <name evidence="2" type="ORF">ENT87_03410</name>
</gene>
<sequence>MAKGSINTSLTTAREILSYADEELRKAIKSGATHLQKHYRQSPPIHGSCYELLHQPQAGHGSRSHSEEQISAEKNV</sequence>
<name>A0A7J3I783_9CREN</name>
<feature type="region of interest" description="Disordered" evidence="1">
    <location>
        <begin position="56"/>
        <end position="76"/>
    </location>
</feature>
<dbReference type="AlphaFoldDB" id="A0A7J3I783"/>
<evidence type="ECO:0000256" key="1">
    <source>
        <dbReference type="SAM" id="MobiDB-lite"/>
    </source>
</evidence>
<protein>
    <submittedName>
        <fullName evidence="2">Uncharacterized protein</fullName>
    </submittedName>
</protein>
<comment type="caution">
    <text evidence="2">The sequence shown here is derived from an EMBL/GenBank/DDBJ whole genome shotgun (WGS) entry which is preliminary data.</text>
</comment>
<reference evidence="2" key="1">
    <citation type="journal article" date="2020" name="mSystems">
        <title>Genome- and Community-Level Interaction Insights into Carbon Utilization and Element Cycling Functions of Hydrothermarchaeota in Hydrothermal Sediment.</title>
        <authorList>
            <person name="Zhou Z."/>
            <person name="Liu Y."/>
            <person name="Xu W."/>
            <person name="Pan J."/>
            <person name="Luo Z.H."/>
            <person name="Li M."/>
        </authorList>
    </citation>
    <scope>NUCLEOTIDE SEQUENCE [LARGE SCALE GENOMIC DNA]</scope>
    <source>
        <strain evidence="2">SpSt-618</strain>
    </source>
</reference>
<evidence type="ECO:0000313" key="2">
    <source>
        <dbReference type="EMBL" id="HGN36580.1"/>
    </source>
</evidence>
<organism evidence="2">
    <name type="scientific">Ignisphaera aggregans</name>
    <dbReference type="NCBI Taxonomy" id="334771"/>
    <lineage>
        <taxon>Archaea</taxon>
        <taxon>Thermoproteota</taxon>
        <taxon>Thermoprotei</taxon>
        <taxon>Desulfurococcales</taxon>
        <taxon>Desulfurococcaceae</taxon>
        <taxon>Ignisphaera</taxon>
    </lineage>
</organism>